<protein>
    <recommendedName>
        <fullName evidence="1">Reverse transcriptase zinc-binding domain-containing protein</fullName>
    </recommendedName>
</protein>
<keyword evidence="3" id="KW-1185">Reference proteome</keyword>
<gene>
    <name evidence="2" type="ORF">MTR67_008954</name>
</gene>
<name>A0AAF0Q2C4_SOLVR</name>
<feature type="domain" description="Reverse transcriptase zinc-binding" evidence="1">
    <location>
        <begin position="8"/>
        <end position="85"/>
    </location>
</feature>
<evidence type="ECO:0000259" key="1">
    <source>
        <dbReference type="Pfam" id="PF13966"/>
    </source>
</evidence>
<dbReference type="Proteomes" id="UP001234989">
    <property type="component" value="Chromosome 2"/>
</dbReference>
<proteinExistence type="predicted"/>
<dbReference type="InterPro" id="IPR026960">
    <property type="entry name" value="RVT-Znf"/>
</dbReference>
<sequence length="117" mass="13547">MNKLYNIEILRQPGGSIGPWSKVWDCLVPTKIKCFTWLVVRKARLTHEAVLKRGIQIASQCFLCNEYAETNIHLFMHCKVTGHLWSLFFSLWVIKWTMPEHTADLLSCWIGRGGSKL</sequence>
<reference evidence="2" key="1">
    <citation type="submission" date="2023-08" db="EMBL/GenBank/DDBJ databases">
        <title>A de novo genome assembly of Solanum verrucosum Schlechtendal, a Mexican diploid species geographically isolated from the other diploid A-genome species in potato relatives.</title>
        <authorList>
            <person name="Hosaka K."/>
        </authorList>
    </citation>
    <scope>NUCLEOTIDE SEQUENCE</scope>
    <source>
        <tissue evidence="2">Young leaves</tissue>
    </source>
</reference>
<dbReference type="Pfam" id="PF13966">
    <property type="entry name" value="zf-RVT"/>
    <property type="match status" value="1"/>
</dbReference>
<organism evidence="2 3">
    <name type="scientific">Solanum verrucosum</name>
    <dbReference type="NCBI Taxonomy" id="315347"/>
    <lineage>
        <taxon>Eukaryota</taxon>
        <taxon>Viridiplantae</taxon>
        <taxon>Streptophyta</taxon>
        <taxon>Embryophyta</taxon>
        <taxon>Tracheophyta</taxon>
        <taxon>Spermatophyta</taxon>
        <taxon>Magnoliopsida</taxon>
        <taxon>eudicotyledons</taxon>
        <taxon>Gunneridae</taxon>
        <taxon>Pentapetalae</taxon>
        <taxon>asterids</taxon>
        <taxon>lamiids</taxon>
        <taxon>Solanales</taxon>
        <taxon>Solanaceae</taxon>
        <taxon>Solanoideae</taxon>
        <taxon>Solaneae</taxon>
        <taxon>Solanum</taxon>
    </lineage>
</organism>
<evidence type="ECO:0000313" key="2">
    <source>
        <dbReference type="EMBL" id="WMV15569.1"/>
    </source>
</evidence>
<evidence type="ECO:0000313" key="3">
    <source>
        <dbReference type="Proteomes" id="UP001234989"/>
    </source>
</evidence>
<accession>A0AAF0Q2C4</accession>
<dbReference type="EMBL" id="CP133613">
    <property type="protein sequence ID" value="WMV15569.1"/>
    <property type="molecule type" value="Genomic_DNA"/>
</dbReference>
<dbReference type="AlphaFoldDB" id="A0AAF0Q2C4"/>